<gene>
    <name evidence="2" type="ORF">HNY73_006295</name>
</gene>
<dbReference type="EMBL" id="JABXBU010000011">
    <property type="protein sequence ID" value="KAF8791430.1"/>
    <property type="molecule type" value="Genomic_DNA"/>
</dbReference>
<accession>A0A8T0FPP5</accession>
<keyword evidence="3" id="KW-1185">Reference proteome</keyword>
<feature type="transmembrane region" description="Helical" evidence="1">
    <location>
        <begin position="166"/>
        <end position="190"/>
    </location>
</feature>
<feature type="transmembrane region" description="Helical" evidence="1">
    <location>
        <begin position="15"/>
        <end position="38"/>
    </location>
</feature>
<organism evidence="2 3">
    <name type="scientific">Argiope bruennichi</name>
    <name type="common">Wasp spider</name>
    <name type="synonym">Aranea bruennichi</name>
    <dbReference type="NCBI Taxonomy" id="94029"/>
    <lineage>
        <taxon>Eukaryota</taxon>
        <taxon>Metazoa</taxon>
        <taxon>Ecdysozoa</taxon>
        <taxon>Arthropoda</taxon>
        <taxon>Chelicerata</taxon>
        <taxon>Arachnida</taxon>
        <taxon>Araneae</taxon>
        <taxon>Araneomorphae</taxon>
        <taxon>Entelegynae</taxon>
        <taxon>Araneoidea</taxon>
        <taxon>Araneidae</taxon>
        <taxon>Argiope</taxon>
    </lineage>
</organism>
<feature type="transmembrane region" description="Helical" evidence="1">
    <location>
        <begin position="141"/>
        <end position="160"/>
    </location>
</feature>
<comment type="caution">
    <text evidence="2">The sequence shown here is derived from an EMBL/GenBank/DDBJ whole genome shotgun (WGS) entry which is preliminary data.</text>
</comment>
<reference evidence="2" key="2">
    <citation type="submission" date="2020-06" db="EMBL/GenBank/DDBJ databases">
        <authorList>
            <person name="Sheffer M."/>
        </authorList>
    </citation>
    <scope>NUCLEOTIDE SEQUENCE</scope>
</reference>
<dbReference type="AlphaFoldDB" id="A0A8T0FPP5"/>
<feature type="transmembrane region" description="Helical" evidence="1">
    <location>
        <begin position="58"/>
        <end position="91"/>
    </location>
</feature>
<reference evidence="2" key="1">
    <citation type="journal article" date="2020" name="bioRxiv">
        <title>Chromosome-level reference genome of the European wasp spider Argiope bruennichi: a resource for studies on range expansion and evolutionary adaptation.</title>
        <authorList>
            <person name="Sheffer M.M."/>
            <person name="Hoppe A."/>
            <person name="Krehenwinkel H."/>
            <person name="Uhl G."/>
            <person name="Kuss A.W."/>
            <person name="Jensen L."/>
            <person name="Jensen C."/>
            <person name="Gillespie R.G."/>
            <person name="Hoff K.J."/>
            <person name="Prost S."/>
        </authorList>
    </citation>
    <scope>NUCLEOTIDE SEQUENCE</scope>
</reference>
<evidence type="ECO:0008006" key="4">
    <source>
        <dbReference type="Google" id="ProtNLM"/>
    </source>
</evidence>
<evidence type="ECO:0000313" key="3">
    <source>
        <dbReference type="Proteomes" id="UP000807504"/>
    </source>
</evidence>
<keyword evidence="1" id="KW-1133">Transmembrane helix</keyword>
<dbReference type="Proteomes" id="UP000807504">
    <property type="component" value="Unassembled WGS sequence"/>
</dbReference>
<sequence>MHSKYATCPQVPRRWWILVGCCIAYATGIGMIVCYFAFSEEEITTELHEFHYKIPDNYKYLIFVLFTVVAHIILFTGQDLAVVLICCIYHNLECMISDCKKELTSVYYNSRLTPEVMHNLASNLQQLSSVISKTDQIISPIAFNLLCTFLFQILVLTALLLKTSVIVWHLITGTCLGTALLFKVCILVIFGSRINERFCEIRTVISSYPAFQEGVLTDISAAVNHIALSQMVQTAAENAQMTAMGVISIRKSVILSVVCGFVSYSVLLYQVFEE</sequence>
<evidence type="ECO:0000313" key="2">
    <source>
        <dbReference type="EMBL" id="KAF8791430.1"/>
    </source>
</evidence>
<evidence type="ECO:0000256" key="1">
    <source>
        <dbReference type="SAM" id="Phobius"/>
    </source>
</evidence>
<feature type="transmembrane region" description="Helical" evidence="1">
    <location>
        <begin position="253"/>
        <end position="272"/>
    </location>
</feature>
<proteinExistence type="predicted"/>
<keyword evidence="1" id="KW-0812">Transmembrane</keyword>
<protein>
    <recommendedName>
        <fullName evidence="4">Gustatory receptor</fullName>
    </recommendedName>
</protein>
<keyword evidence="1" id="KW-0472">Membrane</keyword>
<name>A0A8T0FPP5_ARGBR</name>